<dbReference type="SUPFAM" id="SSF55961">
    <property type="entry name" value="Bet v1-like"/>
    <property type="match status" value="1"/>
</dbReference>
<organism evidence="3 4">
    <name type="scientific">Candidatus Jettenia ecosi</name>
    <dbReference type="NCBI Taxonomy" id="2494326"/>
    <lineage>
        <taxon>Bacteria</taxon>
        <taxon>Pseudomonadati</taxon>
        <taxon>Planctomycetota</taxon>
        <taxon>Candidatus Brocadiia</taxon>
        <taxon>Candidatus Brocadiales</taxon>
        <taxon>Candidatus Brocadiaceae</taxon>
        <taxon>Candidatus Jettenia</taxon>
    </lineage>
</organism>
<proteinExistence type="inferred from homology"/>
<protein>
    <submittedName>
        <fullName evidence="3">Cyclase/dehydrase</fullName>
    </submittedName>
</protein>
<reference evidence="3 4" key="1">
    <citation type="submission" date="2019-04" db="EMBL/GenBank/DDBJ databases">
        <title>Genome of a novel bacterium Candidatus Jettenia ecosi reconstructed from metagenome of an anammox bioreactor.</title>
        <authorList>
            <person name="Mardanov A.V."/>
            <person name="Beletsky A.V."/>
            <person name="Ravin N.V."/>
            <person name="Botchkova E.A."/>
            <person name="Litti Y.V."/>
            <person name="Nozhevnikova A.N."/>
        </authorList>
    </citation>
    <scope>NUCLEOTIDE SEQUENCE [LARGE SCALE GENOMIC DNA]</scope>
    <source>
        <strain evidence="3">J2</strain>
    </source>
</reference>
<dbReference type="InterPro" id="IPR005031">
    <property type="entry name" value="COQ10_START"/>
</dbReference>
<dbReference type="Pfam" id="PF03364">
    <property type="entry name" value="Polyketide_cyc"/>
    <property type="match status" value="1"/>
</dbReference>
<dbReference type="InterPro" id="IPR047137">
    <property type="entry name" value="ORF3"/>
</dbReference>
<evidence type="ECO:0000259" key="2">
    <source>
        <dbReference type="Pfam" id="PF03364"/>
    </source>
</evidence>
<dbReference type="PANTHER" id="PTHR33824:SF7">
    <property type="entry name" value="POLYKETIDE CYCLASE_DEHYDRASE AND LIPID TRANSPORT SUPERFAMILY PROTEIN"/>
    <property type="match status" value="1"/>
</dbReference>
<dbReference type="CDD" id="cd07817">
    <property type="entry name" value="SRPBCC_8"/>
    <property type="match status" value="1"/>
</dbReference>
<dbReference type="EMBL" id="SULG01000065">
    <property type="protein sequence ID" value="TLD41039.1"/>
    <property type="molecule type" value="Genomic_DNA"/>
</dbReference>
<comment type="caution">
    <text evidence="3">The sequence shown here is derived from an EMBL/GenBank/DDBJ whole genome shotgun (WGS) entry which is preliminary data.</text>
</comment>
<evidence type="ECO:0000313" key="3">
    <source>
        <dbReference type="EMBL" id="TLD41039.1"/>
    </source>
</evidence>
<accession>A0A533Q9U3</accession>
<sequence>MEKIEKSIEVNVPVHTAYNQWTQFEEFPRFMEGVKEVKQLDAKRLHWKAEILGKEVEWDAHITEQTPDRQISWESASGTVNRGTVMFKSSEPNKTRITLDIEYEPRGATEKLGDIVGALSSKVEGDLERFKDFIEQRGSETGSWRGEIKNRKV</sequence>
<name>A0A533Q9U3_9BACT</name>
<dbReference type="AlphaFoldDB" id="A0A533Q9U3"/>
<comment type="similarity">
    <text evidence="1">Belongs to the ribosome association toxin RatA family.</text>
</comment>
<dbReference type="Gene3D" id="3.30.530.20">
    <property type="match status" value="1"/>
</dbReference>
<feature type="domain" description="Coenzyme Q-binding protein COQ10 START" evidence="2">
    <location>
        <begin position="10"/>
        <end position="129"/>
    </location>
</feature>
<evidence type="ECO:0000256" key="1">
    <source>
        <dbReference type="ARBA" id="ARBA00008918"/>
    </source>
</evidence>
<dbReference type="PANTHER" id="PTHR33824">
    <property type="entry name" value="POLYKETIDE CYCLASE/DEHYDRASE AND LIPID TRANSPORT SUPERFAMILY PROTEIN"/>
    <property type="match status" value="1"/>
</dbReference>
<evidence type="ECO:0000313" key="4">
    <source>
        <dbReference type="Proteomes" id="UP000319783"/>
    </source>
</evidence>
<gene>
    <name evidence="3" type="ORF">JETT_2685</name>
</gene>
<dbReference type="Proteomes" id="UP000319783">
    <property type="component" value="Unassembled WGS sequence"/>
</dbReference>
<dbReference type="InterPro" id="IPR023393">
    <property type="entry name" value="START-like_dom_sf"/>
</dbReference>